<feature type="transmembrane region" description="Helical" evidence="1">
    <location>
        <begin position="12"/>
        <end position="30"/>
    </location>
</feature>
<keyword evidence="1" id="KW-1133">Transmembrane helix</keyword>
<dbReference type="Pfam" id="PF01757">
    <property type="entry name" value="Acyl_transf_3"/>
    <property type="match status" value="1"/>
</dbReference>
<dbReference type="AlphaFoldDB" id="A0A3E2NXJ5"/>
<feature type="transmembrane region" description="Helical" evidence="1">
    <location>
        <begin position="236"/>
        <end position="256"/>
    </location>
</feature>
<comment type="caution">
    <text evidence="3">The sequence shown here is derived from an EMBL/GenBank/DDBJ whole genome shotgun (WGS) entry which is preliminary data.</text>
</comment>
<keyword evidence="3" id="KW-0808">Transferase</keyword>
<keyword evidence="4" id="KW-1185">Reference proteome</keyword>
<dbReference type="PANTHER" id="PTHR23028">
    <property type="entry name" value="ACETYLTRANSFERASE"/>
    <property type="match status" value="1"/>
</dbReference>
<evidence type="ECO:0000256" key="1">
    <source>
        <dbReference type="SAM" id="Phobius"/>
    </source>
</evidence>
<evidence type="ECO:0000259" key="2">
    <source>
        <dbReference type="Pfam" id="PF01757"/>
    </source>
</evidence>
<dbReference type="OrthoDB" id="290051at2"/>
<dbReference type="PANTHER" id="PTHR23028:SF53">
    <property type="entry name" value="ACYL_TRANSF_3 DOMAIN-CONTAINING PROTEIN"/>
    <property type="match status" value="1"/>
</dbReference>
<feature type="domain" description="Acyltransferase 3" evidence="2">
    <location>
        <begin position="9"/>
        <end position="352"/>
    </location>
</feature>
<keyword evidence="1" id="KW-0812">Transmembrane</keyword>
<feature type="transmembrane region" description="Helical" evidence="1">
    <location>
        <begin position="305"/>
        <end position="330"/>
    </location>
</feature>
<evidence type="ECO:0000313" key="4">
    <source>
        <dbReference type="Proteomes" id="UP000260823"/>
    </source>
</evidence>
<name>A0A3E2NXJ5_9SPHI</name>
<feature type="transmembrane region" description="Helical" evidence="1">
    <location>
        <begin position="204"/>
        <end position="224"/>
    </location>
</feature>
<organism evidence="3 4">
    <name type="scientific">Mucilaginibacter terrenus</name>
    <dbReference type="NCBI Taxonomy" id="2482727"/>
    <lineage>
        <taxon>Bacteria</taxon>
        <taxon>Pseudomonadati</taxon>
        <taxon>Bacteroidota</taxon>
        <taxon>Sphingobacteriia</taxon>
        <taxon>Sphingobacteriales</taxon>
        <taxon>Sphingobacteriaceae</taxon>
        <taxon>Mucilaginibacter</taxon>
    </lineage>
</organism>
<feature type="transmembrane region" description="Helical" evidence="1">
    <location>
        <begin position="93"/>
        <end position="113"/>
    </location>
</feature>
<keyword evidence="3" id="KW-0012">Acyltransferase</keyword>
<dbReference type="InterPro" id="IPR002656">
    <property type="entry name" value="Acyl_transf_3_dom"/>
</dbReference>
<accession>A0A3E2NXJ5</accession>
<feature type="transmembrane region" description="Helical" evidence="1">
    <location>
        <begin position="36"/>
        <end position="67"/>
    </location>
</feature>
<gene>
    <name evidence="3" type="ORF">DYU05_09120</name>
</gene>
<dbReference type="GO" id="GO:0000271">
    <property type="term" value="P:polysaccharide biosynthetic process"/>
    <property type="evidence" value="ECO:0007669"/>
    <property type="project" value="TreeGrafter"/>
</dbReference>
<dbReference type="GO" id="GO:0016020">
    <property type="term" value="C:membrane"/>
    <property type="evidence" value="ECO:0007669"/>
    <property type="project" value="TreeGrafter"/>
</dbReference>
<dbReference type="RefSeq" id="WP_117382635.1">
    <property type="nucleotide sequence ID" value="NZ_QWDE01000001.1"/>
</dbReference>
<protein>
    <submittedName>
        <fullName evidence="3">Acyltransferase</fullName>
    </submittedName>
</protein>
<sequence length="380" mass="44155">MTIDKRIFGLDLVRCIAVLFVLTAHTLFIISSRKIIHYICAYTAVVGVELFFVLSGFLIGTILINAVDKEVTTSFKTIKLFWIRRWFRTLPNYYFMLLVYLSFVLLTTTSLPVSKLKLLSFFVFTQDFVSEESNKFFGIAWSLSVEEWFYLTFPLVLFAMQFVFRSRKSSLITTICTFIFLPLFARIILSHTSHLSWDGGYRKITFIRLDAIGLGVLAAFVKYYYQIKWTRYKNTLFVAGGVLFLLMMIILFQQYVVNFDFTTGLQNGEPNTFTKTLLFSLMSLSIAMMLPLLHDLQVKSNSLPVRLITFISLISYSVYLVHPLIIQFILQIVKPRNGILKVAEIWGTTILISYLQYRFFELKMTALRERFGPKIDDKKL</sequence>
<evidence type="ECO:0000313" key="3">
    <source>
        <dbReference type="EMBL" id="RFZ85738.1"/>
    </source>
</evidence>
<reference evidence="3 4" key="1">
    <citation type="submission" date="2018-08" db="EMBL/GenBank/DDBJ databases">
        <title>Mucilaginibacter terrae sp. nov., isolated from manganese diggings.</title>
        <authorList>
            <person name="Huang Y."/>
            <person name="Zhou Z."/>
        </authorList>
    </citation>
    <scope>NUCLEOTIDE SEQUENCE [LARGE SCALE GENOMIC DNA]</scope>
    <source>
        <strain evidence="3 4">ZH6</strain>
    </source>
</reference>
<keyword evidence="1" id="KW-0472">Membrane</keyword>
<feature type="transmembrane region" description="Helical" evidence="1">
    <location>
        <begin position="171"/>
        <end position="189"/>
    </location>
</feature>
<dbReference type="GO" id="GO:0016747">
    <property type="term" value="F:acyltransferase activity, transferring groups other than amino-acyl groups"/>
    <property type="evidence" value="ECO:0007669"/>
    <property type="project" value="InterPro"/>
</dbReference>
<dbReference type="Proteomes" id="UP000260823">
    <property type="component" value="Unassembled WGS sequence"/>
</dbReference>
<feature type="transmembrane region" description="Helical" evidence="1">
    <location>
        <begin position="342"/>
        <end position="360"/>
    </location>
</feature>
<dbReference type="EMBL" id="QWDE01000001">
    <property type="protein sequence ID" value="RFZ85738.1"/>
    <property type="molecule type" value="Genomic_DNA"/>
</dbReference>
<feature type="transmembrane region" description="Helical" evidence="1">
    <location>
        <begin position="276"/>
        <end position="293"/>
    </location>
</feature>
<dbReference type="InterPro" id="IPR050879">
    <property type="entry name" value="Acyltransferase_3"/>
</dbReference>
<proteinExistence type="predicted"/>